<dbReference type="Proteomes" id="UP001160334">
    <property type="component" value="Unassembled WGS sequence"/>
</dbReference>
<comment type="caution">
    <text evidence="2">The sequence shown here is derived from an EMBL/GenBank/DDBJ whole genome shotgun (WGS) entry which is preliminary data.</text>
</comment>
<evidence type="ECO:0000313" key="2">
    <source>
        <dbReference type="EMBL" id="MDH6279005.1"/>
    </source>
</evidence>
<accession>A0ABT6M519</accession>
<proteinExistence type="predicted"/>
<feature type="domain" description="KANL3/Tex30 alpha/beta hydrolase-like" evidence="1">
    <location>
        <begin position="32"/>
        <end position="191"/>
    </location>
</feature>
<dbReference type="EMBL" id="JARXVC010000001">
    <property type="protein sequence ID" value="MDH6279005.1"/>
    <property type="molecule type" value="Genomic_DNA"/>
</dbReference>
<dbReference type="Gene3D" id="3.40.50.1820">
    <property type="entry name" value="alpha/beta hydrolase"/>
    <property type="match status" value="1"/>
</dbReference>
<reference evidence="2 3" key="1">
    <citation type="submission" date="2023-04" db="EMBL/GenBank/DDBJ databases">
        <title>Forest soil microbial communities from Buena Vista Peninsula, Colon Province, Panama.</title>
        <authorList>
            <person name="Bouskill N."/>
        </authorList>
    </citation>
    <scope>NUCLEOTIDE SEQUENCE [LARGE SCALE GENOMIC DNA]</scope>
    <source>
        <strain evidence="2 3">CFH S0262</strain>
    </source>
</reference>
<evidence type="ECO:0000259" key="1">
    <source>
        <dbReference type="Pfam" id="PF20408"/>
    </source>
</evidence>
<keyword evidence="3" id="KW-1185">Reference proteome</keyword>
<protein>
    <submittedName>
        <fullName evidence="2">Phosphoribosyl transferase</fullName>
    </submittedName>
</protein>
<dbReference type="InterPro" id="IPR029058">
    <property type="entry name" value="AB_hydrolase_fold"/>
</dbReference>
<dbReference type="InterPro" id="IPR046879">
    <property type="entry name" value="KANL3/Tex30_Abhydrolase"/>
</dbReference>
<organism evidence="2 3">
    <name type="scientific">Prescottella agglutinans</name>
    <dbReference type="NCBI Taxonomy" id="1644129"/>
    <lineage>
        <taxon>Bacteria</taxon>
        <taxon>Bacillati</taxon>
        <taxon>Actinomycetota</taxon>
        <taxon>Actinomycetes</taxon>
        <taxon>Mycobacteriales</taxon>
        <taxon>Nocardiaceae</taxon>
        <taxon>Prescottella</taxon>
    </lineage>
</organism>
<gene>
    <name evidence="2" type="ORF">M2280_000210</name>
</gene>
<dbReference type="SUPFAM" id="SSF53474">
    <property type="entry name" value="alpha/beta-Hydrolases"/>
    <property type="match status" value="1"/>
</dbReference>
<name>A0ABT6M519_9NOCA</name>
<evidence type="ECO:0000313" key="3">
    <source>
        <dbReference type="Proteomes" id="UP001160334"/>
    </source>
</evidence>
<dbReference type="GO" id="GO:0016740">
    <property type="term" value="F:transferase activity"/>
    <property type="evidence" value="ECO:0007669"/>
    <property type="project" value="UniProtKB-KW"/>
</dbReference>
<sequence length="212" mass="22343">MCNGQVSTETKFAVDGVHLSGSLTDPAGDLPVVVFAHGSGSGRFSPRNRYVAELLQDVGLGTLLFDLLAPDEEGDRRLVFDIPLLSARLTEVTAQLRERAPSIAYFGASTGAAAALHAAAARDADVASIVSRGGRPDLAGSRLSAVQAPTLLLVGSLDTTVIELNRQAAKLLECEHEVVIVPGATHLFEEPGTLDIVADHARNWFVAHGRQS</sequence>
<keyword evidence="2" id="KW-0808">Transferase</keyword>
<dbReference type="Pfam" id="PF20408">
    <property type="entry name" value="Abhydrolase_11"/>
    <property type="match status" value="1"/>
</dbReference>